<dbReference type="AlphaFoldDB" id="K8XL63"/>
<dbReference type="Proteomes" id="UP000005951">
    <property type="component" value="Unassembled WGS sequence"/>
</dbReference>
<gene>
    <name evidence="1" type="ORF">WSS_A29714</name>
</gene>
<comment type="caution">
    <text evidence="1">The sequence shown here is derived from an EMBL/GenBank/DDBJ whole genome shotgun (WGS) entry which is preliminary data.</text>
</comment>
<proteinExistence type="predicted"/>
<accession>K8XL63</accession>
<organism evidence="1 2">
    <name type="scientific">Rhodococcus opacus M213</name>
    <dbReference type="NCBI Taxonomy" id="1129896"/>
    <lineage>
        <taxon>Bacteria</taxon>
        <taxon>Bacillati</taxon>
        <taxon>Actinomycetota</taxon>
        <taxon>Actinomycetes</taxon>
        <taxon>Mycobacteriales</taxon>
        <taxon>Nocardiaceae</taxon>
        <taxon>Rhodococcus</taxon>
    </lineage>
</organism>
<evidence type="ECO:0000313" key="1">
    <source>
        <dbReference type="EMBL" id="EKT78992.1"/>
    </source>
</evidence>
<evidence type="ECO:0000313" key="2">
    <source>
        <dbReference type="Proteomes" id="UP000005951"/>
    </source>
</evidence>
<reference evidence="1 2" key="1">
    <citation type="journal article" date="2013" name="Genome Announc.">
        <title>Draft Genome Sequence of Rhodococcus opacus Strain M213 Shows a Diverse Catabolic Potential.</title>
        <authorList>
            <person name="Pathak A."/>
            <person name="Green S.J."/>
            <person name="Ogram A."/>
            <person name="Chauhan A."/>
        </authorList>
    </citation>
    <scope>NUCLEOTIDE SEQUENCE [LARGE SCALE GENOMIC DNA]</scope>
    <source>
        <strain evidence="1 2">M213</strain>
    </source>
</reference>
<sequence length="185" mass="20484">MRFAGRLSPDEFWERNRALDQQVRDAALSFPTYGLKEWTDPIMLGHWEWQDDTLVLAGLGHGTPHTGGPSVDVLTTVHDPVGKAASLVVSALGLTPLDDEYRRRRRQVEAAAGGTVLVPVDGQAVSFVVWGGQERWWAAATIGNFGIVLEGRRYPLDRVALIRISDVEPYLSGRNAYLRAFRGES</sequence>
<dbReference type="RefSeq" id="WP_005261595.1">
    <property type="nucleotide sequence ID" value="NZ_AJYC02000095.1"/>
</dbReference>
<name>K8XL63_RHOOP</name>
<protein>
    <submittedName>
        <fullName evidence="1">Uncharacterized protein</fullName>
    </submittedName>
</protein>
<dbReference type="EMBL" id="AJYC02000095">
    <property type="protein sequence ID" value="EKT78992.1"/>
    <property type="molecule type" value="Genomic_DNA"/>
</dbReference>